<dbReference type="RefSeq" id="WP_246381900.1">
    <property type="nucleotide sequence ID" value="NZ_JACHWU010000002.1"/>
</dbReference>
<dbReference type="InterPro" id="IPR001647">
    <property type="entry name" value="HTH_TetR"/>
</dbReference>
<dbReference type="PANTHER" id="PTHR30055:SF226">
    <property type="entry name" value="HTH-TYPE TRANSCRIPTIONAL REGULATOR PKSA"/>
    <property type="match status" value="1"/>
</dbReference>
<evidence type="ECO:0000259" key="4">
    <source>
        <dbReference type="PROSITE" id="PS50977"/>
    </source>
</evidence>
<name>A0A839S1Z4_9PSEU</name>
<organism evidence="5 6">
    <name type="scientific">Prauserella isguenensis</name>
    <dbReference type="NCBI Taxonomy" id="1470180"/>
    <lineage>
        <taxon>Bacteria</taxon>
        <taxon>Bacillati</taxon>
        <taxon>Actinomycetota</taxon>
        <taxon>Actinomycetes</taxon>
        <taxon>Pseudonocardiales</taxon>
        <taxon>Pseudonocardiaceae</taxon>
        <taxon>Prauserella</taxon>
    </lineage>
</organism>
<dbReference type="PRINTS" id="PR00455">
    <property type="entry name" value="HTHTETR"/>
</dbReference>
<feature type="domain" description="HTH tetR-type" evidence="4">
    <location>
        <begin position="61"/>
        <end position="121"/>
    </location>
</feature>
<dbReference type="PANTHER" id="PTHR30055">
    <property type="entry name" value="HTH-TYPE TRANSCRIPTIONAL REGULATOR RUTR"/>
    <property type="match status" value="1"/>
</dbReference>
<evidence type="ECO:0000256" key="1">
    <source>
        <dbReference type="ARBA" id="ARBA00023125"/>
    </source>
</evidence>
<dbReference type="Gene3D" id="1.10.357.10">
    <property type="entry name" value="Tetracycline Repressor, domain 2"/>
    <property type="match status" value="1"/>
</dbReference>
<protein>
    <submittedName>
        <fullName evidence="5">AcrR family transcriptional regulator</fullName>
    </submittedName>
</protein>
<feature type="compositionally biased region" description="Low complexity" evidence="3">
    <location>
        <begin position="18"/>
        <end position="27"/>
    </location>
</feature>
<dbReference type="InterPro" id="IPR009057">
    <property type="entry name" value="Homeodomain-like_sf"/>
</dbReference>
<dbReference type="EMBL" id="JACHWU010000002">
    <property type="protein sequence ID" value="MBB3050789.1"/>
    <property type="molecule type" value="Genomic_DNA"/>
</dbReference>
<dbReference type="Proteomes" id="UP000550714">
    <property type="component" value="Unassembled WGS sequence"/>
</dbReference>
<feature type="DNA-binding region" description="H-T-H motif" evidence="2">
    <location>
        <begin position="84"/>
        <end position="103"/>
    </location>
</feature>
<dbReference type="GO" id="GO:0003700">
    <property type="term" value="F:DNA-binding transcription factor activity"/>
    <property type="evidence" value="ECO:0007669"/>
    <property type="project" value="TreeGrafter"/>
</dbReference>
<sequence length="245" mass="26250">MPSRSAAGHEERMPLNAPTGDVPTGDTPRGDTPPDRPFPSAPAGEEPAGAGGRRPRQARSRTTRRKLLGAAVEALAERGWHATTMLEVAERAGVSRGAAQHHFPTREALVVAAVEQLAEEQITELRQRADALPSGHARTAAVAEMLLDLYTGVKFRAALDLWVAASHDEGLRDVLVPLQARVGREAHRVAVELLGADETRPGVREAVQATLDLARGLGLANLLTDDGPRRAQIVRQWAHMLDAAV</sequence>
<keyword evidence="6" id="KW-1185">Reference proteome</keyword>
<dbReference type="SUPFAM" id="SSF46689">
    <property type="entry name" value="Homeodomain-like"/>
    <property type="match status" value="1"/>
</dbReference>
<accession>A0A839S1Z4</accession>
<feature type="compositionally biased region" description="Basic residues" evidence="3">
    <location>
        <begin position="53"/>
        <end position="64"/>
    </location>
</feature>
<comment type="caution">
    <text evidence="5">The sequence shown here is derived from an EMBL/GenBank/DDBJ whole genome shotgun (WGS) entry which is preliminary data.</text>
</comment>
<proteinExistence type="predicted"/>
<feature type="region of interest" description="Disordered" evidence="3">
    <location>
        <begin position="1"/>
        <end position="64"/>
    </location>
</feature>
<dbReference type="PROSITE" id="PS50977">
    <property type="entry name" value="HTH_TETR_2"/>
    <property type="match status" value="1"/>
</dbReference>
<evidence type="ECO:0000313" key="6">
    <source>
        <dbReference type="Proteomes" id="UP000550714"/>
    </source>
</evidence>
<evidence type="ECO:0000313" key="5">
    <source>
        <dbReference type="EMBL" id="MBB3050789.1"/>
    </source>
</evidence>
<evidence type="ECO:0000256" key="3">
    <source>
        <dbReference type="SAM" id="MobiDB-lite"/>
    </source>
</evidence>
<reference evidence="5 6" key="1">
    <citation type="submission" date="2020-08" db="EMBL/GenBank/DDBJ databases">
        <title>Genomic Encyclopedia of Type Strains, Phase III (KMG-III): the genomes of soil and plant-associated and newly described type strains.</title>
        <authorList>
            <person name="Whitman W."/>
        </authorList>
    </citation>
    <scope>NUCLEOTIDE SEQUENCE [LARGE SCALE GENOMIC DNA]</scope>
    <source>
        <strain evidence="5 6">CECT 8577</strain>
    </source>
</reference>
<evidence type="ECO:0000256" key="2">
    <source>
        <dbReference type="PROSITE-ProRule" id="PRU00335"/>
    </source>
</evidence>
<dbReference type="AlphaFoldDB" id="A0A839S1Z4"/>
<dbReference type="InterPro" id="IPR050109">
    <property type="entry name" value="HTH-type_TetR-like_transc_reg"/>
</dbReference>
<dbReference type="GO" id="GO:0000976">
    <property type="term" value="F:transcription cis-regulatory region binding"/>
    <property type="evidence" value="ECO:0007669"/>
    <property type="project" value="TreeGrafter"/>
</dbReference>
<keyword evidence="1 2" id="KW-0238">DNA-binding</keyword>
<gene>
    <name evidence="5" type="ORF">FHS23_001812</name>
</gene>
<dbReference type="Pfam" id="PF00440">
    <property type="entry name" value="TetR_N"/>
    <property type="match status" value="1"/>
</dbReference>